<comment type="similarity">
    <text evidence="1">Belongs to the UPF0098 family.</text>
</comment>
<evidence type="ECO:0000313" key="4">
    <source>
        <dbReference type="Proteomes" id="UP001500571"/>
    </source>
</evidence>
<dbReference type="Gene3D" id="3.90.280.10">
    <property type="entry name" value="PEBP-like"/>
    <property type="match status" value="1"/>
</dbReference>
<gene>
    <name evidence="3" type="ORF">GCM10009798_37840</name>
</gene>
<name>A0ABN2RQA4_9ACTN</name>
<dbReference type="InterPro" id="IPR036610">
    <property type="entry name" value="PEBP-like_sf"/>
</dbReference>
<dbReference type="RefSeq" id="WP_344047575.1">
    <property type="nucleotide sequence ID" value="NZ_BAAAPB010000005.1"/>
</dbReference>
<keyword evidence="3" id="KW-0649">Protein kinase inhibitor</keyword>
<dbReference type="CDD" id="cd00865">
    <property type="entry name" value="PEBP_bact_arch"/>
    <property type="match status" value="1"/>
</dbReference>
<dbReference type="SUPFAM" id="SSF49777">
    <property type="entry name" value="PEBP-like"/>
    <property type="match status" value="1"/>
</dbReference>
<dbReference type="InterPro" id="IPR005247">
    <property type="entry name" value="YbhB_YbcL/LppC-like"/>
</dbReference>
<dbReference type="Proteomes" id="UP001500571">
    <property type="component" value="Unassembled WGS sequence"/>
</dbReference>
<evidence type="ECO:0000256" key="1">
    <source>
        <dbReference type="ARBA" id="ARBA00007120"/>
    </source>
</evidence>
<dbReference type="EMBL" id="BAAAPB010000005">
    <property type="protein sequence ID" value="GAA1973057.1"/>
    <property type="molecule type" value="Genomic_DNA"/>
</dbReference>
<dbReference type="InterPro" id="IPR008914">
    <property type="entry name" value="PEBP"/>
</dbReference>
<dbReference type="PANTHER" id="PTHR30289">
    <property type="entry name" value="UNCHARACTERIZED PROTEIN YBCL-RELATED"/>
    <property type="match status" value="1"/>
</dbReference>
<organism evidence="3 4">
    <name type="scientific">Nocardioides panacihumi</name>
    <dbReference type="NCBI Taxonomy" id="400774"/>
    <lineage>
        <taxon>Bacteria</taxon>
        <taxon>Bacillati</taxon>
        <taxon>Actinomycetota</taxon>
        <taxon>Actinomycetes</taxon>
        <taxon>Propionibacteriales</taxon>
        <taxon>Nocardioidaceae</taxon>
        <taxon>Nocardioides</taxon>
    </lineage>
</organism>
<feature type="region of interest" description="Disordered" evidence="2">
    <location>
        <begin position="36"/>
        <end position="55"/>
    </location>
</feature>
<dbReference type="PANTHER" id="PTHR30289:SF1">
    <property type="entry name" value="PEBP (PHOSPHATIDYLETHANOLAMINE-BINDING PROTEIN) FAMILY PROTEIN"/>
    <property type="match status" value="1"/>
</dbReference>
<evidence type="ECO:0000256" key="2">
    <source>
        <dbReference type="SAM" id="MobiDB-lite"/>
    </source>
</evidence>
<keyword evidence="4" id="KW-1185">Reference proteome</keyword>
<protein>
    <submittedName>
        <fullName evidence="3">YbhB/YbcL family Raf kinase inhibitor-like protein</fullName>
    </submittedName>
</protein>
<dbReference type="GO" id="GO:0004860">
    <property type="term" value="F:protein kinase inhibitor activity"/>
    <property type="evidence" value="ECO:0007669"/>
    <property type="project" value="UniProtKB-KW"/>
</dbReference>
<dbReference type="NCBIfam" id="TIGR00481">
    <property type="entry name" value="YbhB/YbcL family Raf kinase inhibitor-like protein"/>
    <property type="match status" value="1"/>
</dbReference>
<accession>A0ABN2RQA4</accession>
<sequence>MSLDRPVKPDPYELLPVVPSFSVTSTDVTAGQPLGAAQVADGGNTSPQLSWEPGPEGTRSYVVTCYDPDAPVVSGFWHWLAVDIPADVTSLEAGAGAGDDSLPDGAFHVRNDVGTKSFTGAAPPPGDQVHRYYFVVHAVTEESLGVDGDATPAVVGFNLAFKTAARAILVGTYRH</sequence>
<proteinExistence type="inferred from homology"/>
<dbReference type="Pfam" id="PF01161">
    <property type="entry name" value="PBP"/>
    <property type="match status" value="1"/>
</dbReference>
<reference evidence="3 4" key="1">
    <citation type="journal article" date="2019" name="Int. J. Syst. Evol. Microbiol.">
        <title>The Global Catalogue of Microorganisms (GCM) 10K type strain sequencing project: providing services to taxonomists for standard genome sequencing and annotation.</title>
        <authorList>
            <consortium name="The Broad Institute Genomics Platform"/>
            <consortium name="The Broad Institute Genome Sequencing Center for Infectious Disease"/>
            <person name="Wu L."/>
            <person name="Ma J."/>
        </authorList>
    </citation>
    <scope>NUCLEOTIDE SEQUENCE [LARGE SCALE GENOMIC DNA]</scope>
    <source>
        <strain evidence="3 4">JCM 15309</strain>
    </source>
</reference>
<evidence type="ECO:0000313" key="3">
    <source>
        <dbReference type="EMBL" id="GAA1973057.1"/>
    </source>
</evidence>
<comment type="caution">
    <text evidence="3">The sequence shown here is derived from an EMBL/GenBank/DDBJ whole genome shotgun (WGS) entry which is preliminary data.</text>
</comment>